<dbReference type="SUPFAM" id="SSF48264">
    <property type="entry name" value="Cytochrome P450"/>
    <property type="match status" value="1"/>
</dbReference>
<keyword evidence="3 8" id="KW-0349">Heme</keyword>
<evidence type="ECO:0000256" key="7">
    <source>
        <dbReference type="ARBA" id="ARBA00023033"/>
    </source>
</evidence>
<dbReference type="InterPro" id="IPR017972">
    <property type="entry name" value="Cyt_P450_CS"/>
</dbReference>
<feature type="region of interest" description="Disordered" evidence="9">
    <location>
        <begin position="361"/>
        <end position="402"/>
    </location>
</feature>
<evidence type="ECO:0000256" key="1">
    <source>
        <dbReference type="ARBA" id="ARBA00001971"/>
    </source>
</evidence>
<dbReference type="InterPro" id="IPR036396">
    <property type="entry name" value="Cyt_P450_sf"/>
</dbReference>
<dbReference type="STRING" id="1182541.W9YXB1"/>
<feature type="compositionally biased region" description="Basic and acidic residues" evidence="9">
    <location>
        <begin position="390"/>
        <end position="402"/>
    </location>
</feature>
<dbReference type="GO" id="GO:0020037">
    <property type="term" value="F:heme binding"/>
    <property type="evidence" value="ECO:0007669"/>
    <property type="project" value="InterPro"/>
</dbReference>
<dbReference type="HOGENOM" id="CLU_022195_9_2_1"/>
<comment type="cofactor">
    <cofactor evidence="1">
        <name>heme</name>
        <dbReference type="ChEBI" id="CHEBI:30413"/>
    </cofactor>
</comment>
<evidence type="ECO:0000256" key="9">
    <source>
        <dbReference type="SAM" id="MobiDB-lite"/>
    </source>
</evidence>
<dbReference type="AlphaFoldDB" id="W9YXB1"/>
<dbReference type="PROSITE" id="PS00086">
    <property type="entry name" value="CYTOCHROME_P450"/>
    <property type="match status" value="1"/>
</dbReference>
<dbReference type="GO" id="GO:0004497">
    <property type="term" value="F:monooxygenase activity"/>
    <property type="evidence" value="ECO:0007669"/>
    <property type="project" value="UniProtKB-KW"/>
</dbReference>
<dbReference type="Gene3D" id="1.10.630.10">
    <property type="entry name" value="Cytochrome P450"/>
    <property type="match status" value="1"/>
</dbReference>
<comment type="similarity">
    <text evidence="2 8">Belongs to the cytochrome P450 family.</text>
</comment>
<evidence type="ECO:0000256" key="4">
    <source>
        <dbReference type="ARBA" id="ARBA00022723"/>
    </source>
</evidence>
<keyword evidence="11" id="KW-1185">Reference proteome</keyword>
<reference evidence="10 11" key="1">
    <citation type="submission" date="2013-03" db="EMBL/GenBank/DDBJ databases">
        <title>The Genome Sequence of Capronia coronata CBS 617.96.</title>
        <authorList>
            <consortium name="The Broad Institute Genomics Platform"/>
            <person name="Cuomo C."/>
            <person name="de Hoog S."/>
            <person name="Gorbushina A."/>
            <person name="Walker B."/>
            <person name="Young S.K."/>
            <person name="Zeng Q."/>
            <person name="Gargeya S."/>
            <person name="Fitzgerald M."/>
            <person name="Haas B."/>
            <person name="Abouelleil A."/>
            <person name="Allen A.W."/>
            <person name="Alvarado L."/>
            <person name="Arachchi H.M."/>
            <person name="Berlin A.M."/>
            <person name="Chapman S.B."/>
            <person name="Gainer-Dewar J."/>
            <person name="Goldberg J."/>
            <person name="Griggs A."/>
            <person name="Gujja S."/>
            <person name="Hansen M."/>
            <person name="Howarth C."/>
            <person name="Imamovic A."/>
            <person name="Ireland A."/>
            <person name="Larimer J."/>
            <person name="McCowan C."/>
            <person name="Murphy C."/>
            <person name="Pearson M."/>
            <person name="Poon T.W."/>
            <person name="Priest M."/>
            <person name="Roberts A."/>
            <person name="Saif S."/>
            <person name="Shea T."/>
            <person name="Sisk P."/>
            <person name="Sykes S."/>
            <person name="Wortman J."/>
            <person name="Nusbaum C."/>
            <person name="Birren B."/>
        </authorList>
    </citation>
    <scope>NUCLEOTIDE SEQUENCE [LARGE SCALE GENOMIC DNA]</scope>
    <source>
        <strain evidence="10 11">CBS 617.96</strain>
    </source>
</reference>
<dbReference type="OrthoDB" id="1844152at2759"/>
<dbReference type="GO" id="GO:0016705">
    <property type="term" value="F:oxidoreductase activity, acting on paired donors, with incorporation or reduction of molecular oxygen"/>
    <property type="evidence" value="ECO:0007669"/>
    <property type="project" value="InterPro"/>
</dbReference>
<evidence type="ECO:0000256" key="8">
    <source>
        <dbReference type="RuleBase" id="RU000461"/>
    </source>
</evidence>
<dbReference type="PANTHER" id="PTHR46206">
    <property type="entry name" value="CYTOCHROME P450"/>
    <property type="match status" value="1"/>
</dbReference>
<accession>W9YXB1</accession>
<dbReference type="GeneID" id="19157184"/>
<proteinExistence type="inferred from homology"/>
<keyword evidence="7 8" id="KW-0503">Monooxygenase</keyword>
<dbReference type="Pfam" id="PF00067">
    <property type="entry name" value="p450"/>
    <property type="match status" value="2"/>
</dbReference>
<dbReference type="InterPro" id="IPR001128">
    <property type="entry name" value="Cyt_P450"/>
</dbReference>
<keyword evidence="4 8" id="KW-0479">Metal-binding</keyword>
<keyword evidence="6 8" id="KW-0408">Iron</keyword>
<comment type="caution">
    <text evidence="10">The sequence shown here is derived from an EMBL/GenBank/DDBJ whole genome shotgun (WGS) entry which is preliminary data.</text>
</comment>
<gene>
    <name evidence="10" type="ORF">A1O1_02284</name>
</gene>
<name>W9YXB1_9EURO</name>
<evidence type="ECO:0000256" key="2">
    <source>
        <dbReference type="ARBA" id="ARBA00010617"/>
    </source>
</evidence>
<organism evidence="10 11">
    <name type="scientific">Capronia coronata CBS 617.96</name>
    <dbReference type="NCBI Taxonomy" id="1182541"/>
    <lineage>
        <taxon>Eukaryota</taxon>
        <taxon>Fungi</taxon>
        <taxon>Dikarya</taxon>
        <taxon>Ascomycota</taxon>
        <taxon>Pezizomycotina</taxon>
        <taxon>Eurotiomycetes</taxon>
        <taxon>Chaetothyriomycetidae</taxon>
        <taxon>Chaetothyriales</taxon>
        <taxon>Herpotrichiellaceae</taxon>
        <taxon>Capronia</taxon>
    </lineage>
</organism>
<keyword evidence="5 8" id="KW-0560">Oxidoreductase</keyword>
<evidence type="ECO:0000256" key="5">
    <source>
        <dbReference type="ARBA" id="ARBA00023002"/>
    </source>
</evidence>
<dbReference type="Proteomes" id="UP000019484">
    <property type="component" value="Unassembled WGS sequence"/>
</dbReference>
<protein>
    <recommendedName>
        <fullName evidence="12">Cytochrome P450</fullName>
    </recommendedName>
</protein>
<evidence type="ECO:0000313" key="11">
    <source>
        <dbReference type="Proteomes" id="UP000019484"/>
    </source>
</evidence>
<evidence type="ECO:0000256" key="3">
    <source>
        <dbReference type="ARBA" id="ARBA00022617"/>
    </source>
</evidence>
<dbReference type="GO" id="GO:0005506">
    <property type="term" value="F:iron ion binding"/>
    <property type="evidence" value="ECO:0007669"/>
    <property type="project" value="InterPro"/>
</dbReference>
<evidence type="ECO:0000313" key="10">
    <source>
        <dbReference type="EMBL" id="EXJ93891.1"/>
    </source>
</evidence>
<dbReference type="EMBL" id="AMWN01000002">
    <property type="protein sequence ID" value="EXJ93891.1"/>
    <property type="molecule type" value="Genomic_DNA"/>
</dbReference>
<dbReference type="eggNOG" id="KOG0158">
    <property type="taxonomic scope" value="Eukaryota"/>
</dbReference>
<sequence length="511" mass="56561">MDPTVHFDVVKSELTRQVFNVTPEVCDELCAAVDEIWGTDTQALKEVTLFESITKIIARTSNRVFVGLPFCRDEAYIHNAVGFAEDIALSATLLRLFPGTIRPLVAPIITYPNRRHARAYTKILTPEIVRRQDLQRGKETDIVAVSDVEKTTTTPLSQTGGQVADRAAAQKNDFLQWLLTRSLTKSTSKRKAHSASLSPDETDPAIICARLLHTNFAAVHTTSFIGTNVILDILSAPLDEGVVDKLRAEAIQTMDTESTSNPNVKDPSNVTKMWSRSSLTKMHYLDSALRESSRRASIIGVGINHKVISPGGVTTPDGTHLPEGSMVAVHSWGLHNDENLYSRAGTYKPFRFVELKENIGRRSGEEDAGEGGNGSERKSNDCIKNTKTVNTDHEEDQVAEREKEKDAARVYLDQAHLQFIATSPTYLGFGHGRHACPGRFFAANELKLLIAYLVMRYDIQMVTEGKDVGREGSDDWIGNANGRGVRPECYWAGPNHVPPMGAKVRVRRRVI</sequence>
<evidence type="ECO:0008006" key="12">
    <source>
        <dbReference type="Google" id="ProtNLM"/>
    </source>
</evidence>
<evidence type="ECO:0000256" key="6">
    <source>
        <dbReference type="ARBA" id="ARBA00023004"/>
    </source>
</evidence>
<dbReference type="CDD" id="cd11041">
    <property type="entry name" value="CYP503A1-like"/>
    <property type="match status" value="1"/>
</dbReference>
<dbReference type="RefSeq" id="XP_007721385.1">
    <property type="nucleotide sequence ID" value="XM_007723195.1"/>
</dbReference>
<dbReference type="PANTHER" id="PTHR46206:SF1">
    <property type="entry name" value="P450, PUTATIVE (EUROFUNG)-RELATED"/>
    <property type="match status" value="1"/>
</dbReference>